<keyword evidence="5 8" id="KW-0812">Transmembrane</keyword>
<dbReference type="EMBL" id="VCHQ01000018">
    <property type="protein sequence ID" value="TLV15615.1"/>
    <property type="molecule type" value="Genomic_DNA"/>
</dbReference>
<keyword evidence="8" id="KW-0997">Cell inner membrane</keyword>
<evidence type="ECO:0000256" key="1">
    <source>
        <dbReference type="ARBA" id="ARBA00004651"/>
    </source>
</evidence>
<accession>A0A5R9LGB6</accession>
<feature type="transmembrane region" description="Helical" evidence="8">
    <location>
        <begin position="38"/>
        <end position="61"/>
    </location>
</feature>
<evidence type="ECO:0000256" key="7">
    <source>
        <dbReference type="ARBA" id="ARBA00023136"/>
    </source>
</evidence>
<evidence type="ECO:0000256" key="2">
    <source>
        <dbReference type="ARBA" id="ARBA00009142"/>
    </source>
</evidence>
<keyword evidence="6 8" id="KW-1133">Transmembrane helix</keyword>
<organism evidence="9 10">
    <name type="scientific">Klebsiella indica</name>
    <dbReference type="NCBI Taxonomy" id="2582917"/>
    <lineage>
        <taxon>Bacteria</taxon>
        <taxon>Pseudomonadati</taxon>
        <taxon>Pseudomonadota</taxon>
        <taxon>Gammaproteobacteria</taxon>
        <taxon>Enterobacterales</taxon>
        <taxon>Enterobacteriaceae</taxon>
        <taxon>Klebsiella/Raoultella group</taxon>
        <taxon>Klebsiella</taxon>
    </lineage>
</organism>
<keyword evidence="7 8" id="KW-0472">Membrane</keyword>
<gene>
    <name evidence="9" type="ORF">FE839_14535</name>
</gene>
<dbReference type="InterPro" id="IPR002781">
    <property type="entry name" value="TM_pro_TauE-like"/>
</dbReference>
<comment type="subcellular location">
    <subcellularLocation>
        <location evidence="8">Cell inner membrane</location>
        <topology evidence="8">Multi-pass membrane protein</topology>
    </subcellularLocation>
    <subcellularLocation>
        <location evidence="1">Cell membrane</location>
        <topology evidence="1">Multi-pass membrane protein</topology>
    </subcellularLocation>
</comment>
<evidence type="ECO:0000256" key="4">
    <source>
        <dbReference type="ARBA" id="ARBA00022475"/>
    </source>
</evidence>
<feature type="transmembrane region" description="Helical" evidence="8">
    <location>
        <begin position="203"/>
        <end position="227"/>
    </location>
</feature>
<proteinExistence type="inferred from homology"/>
<keyword evidence="4 8" id="KW-1003">Cell membrane</keyword>
<dbReference type="Pfam" id="PF01925">
    <property type="entry name" value="TauE"/>
    <property type="match status" value="1"/>
</dbReference>
<dbReference type="RefSeq" id="WP_138361516.1">
    <property type="nucleotide sequence ID" value="NZ_VCHQ01000018.1"/>
</dbReference>
<dbReference type="PANTHER" id="PTHR30269:SF0">
    <property type="entry name" value="MEMBRANE TRANSPORTER PROTEIN YFCA-RELATED"/>
    <property type="match status" value="1"/>
</dbReference>
<feature type="transmembrane region" description="Helical" evidence="8">
    <location>
        <begin position="102"/>
        <end position="120"/>
    </location>
</feature>
<dbReference type="GO" id="GO:0005886">
    <property type="term" value="C:plasma membrane"/>
    <property type="evidence" value="ECO:0007669"/>
    <property type="project" value="UniProtKB-SubCell"/>
</dbReference>
<dbReference type="Proteomes" id="UP000307430">
    <property type="component" value="Unassembled WGS sequence"/>
</dbReference>
<sequence>MNVDISLFALGGFAFCGGLIDAAVGGGGLVQIPALIHALPGSSLATIFGTNKLAVLLGNAFSVSGYLRRVKIIWKLIIPTMGAAFVFSFAGAYTVSLIPREFMEYLVFVVLIIMAVYTFIKKDLGRLHTDIRIGLKEILLGIVLGAFIGFYDGIFGAGSGSLLLFAFVKYFGFDFLNASASAKLINLGTFTAALLFFVPSGNVLWITGGIVGICNVAGAITGVFLALRYGSGFIRVFFLILLLFLIGRMGVSIL</sequence>
<comment type="caution">
    <text evidence="9">The sequence shown here is derived from an EMBL/GenBank/DDBJ whole genome shotgun (WGS) entry which is preliminary data.</text>
</comment>
<keyword evidence="10" id="KW-1185">Reference proteome</keyword>
<evidence type="ECO:0000256" key="8">
    <source>
        <dbReference type="RuleBase" id="RU363041"/>
    </source>
</evidence>
<dbReference type="PANTHER" id="PTHR30269">
    <property type="entry name" value="TRANSMEMBRANE PROTEIN YFCA"/>
    <property type="match status" value="1"/>
</dbReference>
<name>A0A5R9LGB6_9ENTR</name>
<reference evidence="9 10" key="1">
    <citation type="submission" date="2019-05" db="EMBL/GenBank/DDBJ databases">
        <title>Genome sequence of Klebsiella sp strain TOUT106.</title>
        <authorList>
            <person name="Rahi P."/>
            <person name="Chaudhari D."/>
        </authorList>
    </citation>
    <scope>NUCLEOTIDE SEQUENCE [LARGE SCALE GENOMIC DNA]</scope>
    <source>
        <strain evidence="9 10">TOUT106</strain>
    </source>
</reference>
<feature type="transmembrane region" description="Helical" evidence="8">
    <location>
        <begin position="180"/>
        <end position="198"/>
    </location>
</feature>
<protein>
    <recommendedName>
        <fullName evidence="8">Probable membrane transporter protein</fullName>
    </recommendedName>
</protein>
<evidence type="ECO:0000256" key="3">
    <source>
        <dbReference type="ARBA" id="ARBA00022448"/>
    </source>
</evidence>
<keyword evidence="3" id="KW-0813">Transport</keyword>
<evidence type="ECO:0000256" key="6">
    <source>
        <dbReference type="ARBA" id="ARBA00022989"/>
    </source>
</evidence>
<feature type="transmembrane region" description="Helical" evidence="8">
    <location>
        <begin position="73"/>
        <end position="96"/>
    </location>
</feature>
<dbReference type="AlphaFoldDB" id="A0A5R9LGB6"/>
<evidence type="ECO:0000313" key="10">
    <source>
        <dbReference type="Proteomes" id="UP000307430"/>
    </source>
</evidence>
<evidence type="ECO:0000313" key="9">
    <source>
        <dbReference type="EMBL" id="TLV15615.1"/>
    </source>
</evidence>
<feature type="transmembrane region" description="Helical" evidence="8">
    <location>
        <begin position="140"/>
        <end position="168"/>
    </location>
</feature>
<evidence type="ECO:0000256" key="5">
    <source>
        <dbReference type="ARBA" id="ARBA00022692"/>
    </source>
</evidence>
<dbReference type="InterPro" id="IPR052017">
    <property type="entry name" value="TSUP"/>
</dbReference>
<feature type="transmembrane region" description="Helical" evidence="8">
    <location>
        <begin position="233"/>
        <end position="251"/>
    </location>
</feature>
<comment type="similarity">
    <text evidence="2 8">Belongs to the 4-toluene sulfonate uptake permease (TSUP) (TC 2.A.102) family.</text>
</comment>